<keyword evidence="4 6" id="KW-0732">Signal</keyword>
<evidence type="ECO:0000256" key="6">
    <source>
        <dbReference type="SAM" id="SignalP"/>
    </source>
</evidence>
<gene>
    <name evidence="7" type="ORF">THICB1_70192</name>
</gene>
<keyword evidence="8" id="KW-1185">Reference proteome</keyword>
<dbReference type="Pfam" id="PF13531">
    <property type="entry name" value="SBP_bac_11"/>
    <property type="match status" value="1"/>
</dbReference>
<reference evidence="7 8" key="1">
    <citation type="submission" date="2015-03" db="EMBL/GenBank/DDBJ databases">
        <authorList>
            <person name="Regsiter A."/>
            <person name="william w."/>
        </authorList>
    </citation>
    <scope>NUCLEOTIDE SEQUENCE [LARGE SCALE GENOMIC DNA]</scope>
    <source>
        <strain evidence="7 8">CB1</strain>
    </source>
</reference>
<dbReference type="SUPFAM" id="SSF53850">
    <property type="entry name" value="Periplasmic binding protein-like II"/>
    <property type="match status" value="1"/>
</dbReference>
<keyword evidence="3" id="KW-0813">Transport</keyword>
<evidence type="ECO:0000313" key="7">
    <source>
        <dbReference type="EMBL" id="CQR37536.1"/>
    </source>
</evidence>
<accession>A0ABP1Z695</accession>
<dbReference type="PANTHER" id="PTHR30368:SF2">
    <property type="entry name" value="SULFATE-BINDING PROTEIN"/>
    <property type="match status" value="1"/>
</dbReference>
<dbReference type="CDD" id="cd13519">
    <property type="entry name" value="PBP2_PEB3_AcfC"/>
    <property type="match status" value="1"/>
</dbReference>
<evidence type="ECO:0000313" key="8">
    <source>
        <dbReference type="Proteomes" id="UP000078599"/>
    </source>
</evidence>
<dbReference type="Proteomes" id="UP000078599">
    <property type="component" value="Unassembled WGS sequence"/>
</dbReference>
<keyword evidence="5" id="KW-0574">Periplasm</keyword>
<evidence type="ECO:0000256" key="3">
    <source>
        <dbReference type="ARBA" id="ARBA00022448"/>
    </source>
</evidence>
<feature type="signal peptide" evidence="6">
    <location>
        <begin position="1"/>
        <end position="43"/>
    </location>
</feature>
<dbReference type="EMBL" id="CTRI01000029">
    <property type="protein sequence ID" value="CQR37536.1"/>
    <property type="molecule type" value="Genomic_DNA"/>
</dbReference>
<comment type="caution">
    <text evidence="7">The sequence shown here is derived from an EMBL/GenBank/DDBJ whole genome shotgun (WGS) entry which is preliminary data.</text>
</comment>
<dbReference type="PROSITE" id="PS51318">
    <property type="entry name" value="TAT"/>
    <property type="match status" value="1"/>
</dbReference>
<evidence type="ECO:0000256" key="2">
    <source>
        <dbReference type="ARBA" id="ARBA00006099"/>
    </source>
</evidence>
<comment type="similarity">
    <text evidence="2">Belongs to the prokaryotic sulfate-binding protein family.</text>
</comment>
<evidence type="ECO:0000256" key="1">
    <source>
        <dbReference type="ARBA" id="ARBA00004418"/>
    </source>
</evidence>
<comment type="subcellular location">
    <subcellularLocation>
        <location evidence="1">Periplasm</location>
    </subcellularLocation>
</comment>
<name>A0ABP1Z695_THIA3</name>
<protein>
    <submittedName>
        <fullName evidence="7">Extracellular solute-binding protein family 1</fullName>
    </submittedName>
</protein>
<feature type="chain" id="PRO_5045750711" evidence="6">
    <location>
        <begin position="44"/>
        <end position="278"/>
    </location>
</feature>
<dbReference type="PANTHER" id="PTHR30368">
    <property type="entry name" value="SULFATE-BINDING PROTEIN"/>
    <property type="match status" value="1"/>
</dbReference>
<evidence type="ECO:0000256" key="4">
    <source>
        <dbReference type="ARBA" id="ARBA00022729"/>
    </source>
</evidence>
<sequence length="278" mass="29668">MTQPTSPNPSATQAPDAGRRALLRTSLLGAGLLLASATPLALADNAPSLKVYGPGGPAPAMKEAATAFEKATGIKVEVTAGPTPKWIDAARANADLIYSGSETMMSDFVTAMNGQLDSADVTALYLRPLSILVRPGNPKHITGFTDLLKPGIKVLVVNGAGQNGVWEDAAGRLGDIRTVRALRKNIVAYPANSALARQAWIDQPDIDAWLIWNIWQVSNPKLAEQVAVEEPYRIYRDTGIAPTTRGKQLPASQQFIAFLQSPQGAAIFQRWGWMTNGA</sequence>
<dbReference type="Gene3D" id="3.40.190.10">
    <property type="entry name" value="Periplasmic binding protein-like II"/>
    <property type="match status" value="2"/>
</dbReference>
<dbReference type="InterPro" id="IPR005669">
    <property type="entry name" value="Thiosulph/SO4-bd"/>
</dbReference>
<dbReference type="InterPro" id="IPR006311">
    <property type="entry name" value="TAT_signal"/>
</dbReference>
<organism evidence="7 8">
    <name type="scientific">Thiomonas arsenitoxydans (strain DSM 22701 / CIP 110005 / 3As)</name>
    <dbReference type="NCBI Taxonomy" id="426114"/>
    <lineage>
        <taxon>Bacteria</taxon>
        <taxon>Pseudomonadati</taxon>
        <taxon>Pseudomonadota</taxon>
        <taxon>Betaproteobacteria</taxon>
        <taxon>Burkholderiales</taxon>
        <taxon>Thiomonas</taxon>
    </lineage>
</organism>
<proteinExistence type="inferred from homology"/>
<evidence type="ECO:0000256" key="5">
    <source>
        <dbReference type="ARBA" id="ARBA00022764"/>
    </source>
</evidence>